<protein>
    <submittedName>
        <fullName evidence="1">Uncharacterized protein</fullName>
    </submittedName>
</protein>
<comment type="caution">
    <text evidence="1">The sequence shown here is derived from an EMBL/GenBank/DDBJ whole genome shotgun (WGS) entry which is preliminary data.</text>
</comment>
<organism evidence="1 2">
    <name type="scientific">Sulfuracidifex metallicus DSM 6482 = JCM 9184</name>
    <dbReference type="NCBI Taxonomy" id="523847"/>
    <lineage>
        <taxon>Archaea</taxon>
        <taxon>Thermoproteota</taxon>
        <taxon>Thermoprotei</taxon>
        <taxon>Sulfolobales</taxon>
        <taxon>Sulfolobaceae</taxon>
        <taxon>Sulfuracidifex</taxon>
    </lineage>
</organism>
<dbReference type="AlphaFoldDB" id="A0A6A9QLW1"/>
<sequence length="318" mass="37666">MINELTRDIIRAMKFPTDEDKAFRLPSDLRIAEKLGTSFFIVRNSLEPLRRMGFGLTVVPNYTYIGLKKVKLHFEADYQTIKSMTKQIRDELPYYIDELSILSSDPLGRNIGGIGIVYIDEDDLNKILENLMINYPKLNFLGQRDYFQFNINLDPDDKKIIDNLLIPSSIERIILREVYKNPFKHIKDMSRSVFSRYTSDTYRRIKRILDAFTRAKGFFLEPYFPTTNLEGSTIFVIVLDKKFIKGNDEKEKLNQMKRILGKNYLFYREYYSNSLSFLCYYNNRKELIELKTRMIDEGYDKAMIFEDFQPIVLNPRIV</sequence>
<accession>A0A6A9QLW1</accession>
<dbReference type="OrthoDB" id="44042at2157"/>
<evidence type="ECO:0000313" key="2">
    <source>
        <dbReference type="Proteomes" id="UP000470772"/>
    </source>
</evidence>
<dbReference type="EMBL" id="WGGD01000005">
    <property type="protein sequence ID" value="MUN29139.1"/>
    <property type="molecule type" value="Genomic_DNA"/>
</dbReference>
<dbReference type="Proteomes" id="UP000470772">
    <property type="component" value="Unassembled WGS sequence"/>
</dbReference>
<evidence type="ECO:0000313" key="1">
    <source>
        <dbReference type="EMBL" id="MUN29139.1"/>
    </source>
</evidence>
<dbReference type="RefSeq" id="WP_054838725.1">
    <property type="nucleotide sequence ID" value="NZ_BBBY01000016.1"/>
</dbReference>
<name>A0A6A9QLW1_SULME</name>
<keyword evidence="2" id="KW-1185">Reference proteome</keyword>
<proteinExistence type="predicted"/>
<gene>
    <name evidence="1" type="ORF">GC250_06780</name>
</gene>
<reference evidence="1 2" key="1">
    <citation type="submission" date="2019-10" db="EMBL/GenBank/DDBJ databases">
        <title>Sequencing and Assembly of Multiple Reported Metal-Biooxidizing Members of the Extremely Thermoacidophilic Archaeal Family Sulfolobaceae.</title>
        <authorList>
            <person name="Counts J.A."/>
            <person name="Kelly R.M."/>
        </authorList>
    </citation>
    <scope>NUCLEOTIDE SEQUENCE [LARGE SCALE GENOMIC DNA]</scope>
    <source>
        <strain evidence="1 2">DSM 6482</strain>
    </source>
</reference>